<sequence>MSYVRNTKVVDDQIMRLLIAAEFLGVSGKEVDSFKEYLEYNETEIAFDFVVNRLYNNNIEISPDVYRLICNISGLLALSNSEYDFIRELIRDDNKIPEPVKLGITKLIGSLDQPRPTDMDL</sequence>
<organism evidence="1 2">
    <name type="scientific">Mucilaginibacter myungsuensis</name>
    <dbReference type="NCBI Taxonomy" id="649104"/>
    <lineage>
        <taxon>Bacteria</taxon>
        <taxon>Pseudomonadati</taxon>
        <taxon>Bacteroidota</taxon>
        <taxon>Sphingobacteriia</taxon>
        <taxon>Sphingobacteriales</taxon>
        <taxon>Sphingobacteriaceae</taxon>
        <taxon>Mucilaginibacter</taxon>
    </lineage>
</organism>
<accession>A0A929KS33</accession>
<dbReference type="InterPro" id="IPR047880">
    <property type="entry name" value="MafI-like"/>
</dbReference>
<evidence type="ECO:0000313" key="1">
    <source>
        <dbReference type="EMBL" id="MBE9660476.1"/>
    </source>
</evidence>
<dbReference type="RefSeq" id="WP_194109677.1">
    <property type="nucleotide sequence ID" value="NZ_JADFFL010000001.1"/>
</dbReference>
<dbReference type="EMBL" id="JADFFL010000001">
    <property type="protein sequence ID" value="MBE9660476.1"/>
    <property type="molecule type" value="Genomic_DNA"/>
</dbReference>
<comment type="caution">
    <text evidence="1">The sequence shown here is derived from an EMBL/GenBank/DDBJ whole genome shotgun (WGS) entry which is preliminary data.</text>
</comment>
<protein>
    <submittedName>
        <fullName evidence="1">MafI family immunity protein</fullName>
    </submittedName>
</protein>
<dbReference type="Proteomes" id="UP000622475">
    <property type="component" value="Unassembled WGS sequence"/>
</dbReference>
<gene>
    <name evidence="1" type="ORF">IRJ16_01135</name>
</gene>
<evidence type="ECO:0000313" key="2">
    <source>
        <dbReference type="Proteomes" id="UP000622475"/>
    </source>
</evidence>
<reference evidence="1" key="1">
    <citation type="submission" date="2020-10" db="EMBL/GenBank/DDBJ databases">
        <title>Mucilaginibacter mali sp. nov., isolated from rhizosphere soil of apple orchard.</title>
        <authorList>
            <person name="Lee J.-S."/>
            <person name="Kim H.S."/>
            <person name="Kim J.-S."/>
        </authorList>
    </citation>
    <scope>NUCLEOTIDE SEQUENCE</scope>
    <source>
        <strain evidence="1">KCTC 22746</strain>
    </source>
</reference>
<dbReference type="NCBIfam" id="NF033691">
    <property type="entry name" value="immunity_MafI"/>
    <property type="match status" value="1"/>
</dbReference>
<keyword evidence="2" id="KW-1185">Reference proteome</keyword>
<dbReference type="AlphaFoldDB" id="A0A929KS33"/>
<proteinExistence type="predicted"/>
<name>A0A929KS33_9SPHI</name>